<evidence type="ECO:0000256" key="1">
    <source>
        <dbReference type="SAM" id="Phobius"/>
    </source>
</evidence>
<gene>
    <name evidence="2" type="ORF">CQA75_00735</name>
</gene>
<comment type="caution">
    <text evidence="2">The sequence shown here is derived from an EMBL/GenBank/DDBJ whole genome shotgun (WGS) entry which is preliminary data.</text>
</comment>
<dbReference type="Proteomes" id="UP000309584">
    <property type="component" value="Unassembled WGS sequence"/>
</dbReference>
<keyword evidence="1" id="KW-0472">Membrane</keyword>
<organism evidence="2 3">
    <name type="scientific">Campylobacter taeniopygiae</name>
    <dbReference type="NCBI Taxonomy" id="2510188"/>
    <lineage>
        <taxon>Bacteria</taxon>
        <taxon>Pseudomonadati</taxon>
        <taxon>Campylobacterota</taxon>
        <taxon>Epsilonproteobacteria</taxon>
        <taxon>Campylobacterales</taxon>
        <taxon>Campylobacteraceae</taxon>
        <taxon>Campylobacter</taxon>
    </lineage>
</organism>
<dbReference type="EMBL" id="NXLY01000001">
    <property type="protein sequence ID" value="TKX34803.1"/>
    <property type="molecule type" value="Genomic_DNA"/>
</dbReference>
<feature type="transmembrane region" description="Helical" evidence="1">
    <location>
        <begin position="21"/>
        <end position="43"/>
    </location>
</feature>
<name>A0ABY2TL63_9BACT</name>
<evidence type="ECO:0000313" key="2">
    <source>
        <dbReference type="EMBL" id="TKX34803.1"/>
    </source>
</evidence>
<sequence>MEKDEKDEKDEKLKKLKKQRLAGILFLVVALVHFIGAFFILLLGKESRLIWSGICWLVIGVIFTAYSQYRLSQLNKKN</sequence>
<accession>A0ABY2TL63</accession>
<evidence type="ECO:0000313" key="3">
    <source>
        <dbReference type="Proteomes" id="UP000309584"/>
    </source>
</evidence>
<keyword evidence="1" id="KW-0812">Transmembrane</keyword>
<protein>
    <recommendedName>
        <fullName evidence="4">2TM domain-containing protein</fullName>
    </recommendedName>
</protein>
<keyword evidence="1" id="KW-1133">Transmembrane helix</keyword>
<keyword evidence="3" id="KW-1185">Reference proteome</keyword>
<reference evidence="2 3" key="1">
    <citation type="submission" date="2018-05" db="EMBL/GenBank/DDBJ databases">
        <title>Novel Campyloabacter and Helicobacter Species and Strains.</title>
        <authorList>
            <person name="Mannion A.J."/>
            <person name="Shen Z."/>
            <person name="Fox J.G."/>
        </authorList>
    </citation>
    <scope>NUCLEOTIDE SEQUENCE [LARGE SCALE GENOMIC DNA]</scope>
    <source>
        <strain evidence="3">MIT10-5678</strain>
    </source>
</reference>
<dbReference type="RefSeq" id="WP_137623141.1">
    <property type="nucleotide sequence ID" value="NZ_NXLY01000001.1"/>
</dbReference>
<evidence type="ECO:0008006" key="4">
    <source>
        <dbReference type="Google" id="ProtNLM"/>
    </source>
</evidence>
<feature type="transmembrane region" description="Helical" evidence="1">
    <location>
        <begin position="49"/>
        <end position="69"/>
    </location>
</feature>
<proteinExistence type="predicted"/>